<feature type="region of interest" description="Disordered" evidence="1">
    <location>
        <begin position="38"/>
        <end position="80"/>
    </location>
</feature>
<sequence length="106" mass="11217">MQPAFCSTRLDYSSRRFMAAAAGTALLRSVATKMSGVIGGRRSGPIGSRHSFTSSSRPSAVDNMDPSQNKNVPDQLHSAKSAPMPTATKFLCLSVLVTSAFFFSVG</sequence>
<evidence type="ECO:0000256" key="1">
    <source>
        <dbReference type="SAM" id="MobiDB-lite"/>
    </source>
</evidence>
<dbReference type="Proteomes" id="UP000823388">
    <property type="component" value="Chromosome 9N"/>
</dbReference>
<feature type="compositionally biased region" description="Low complexity" evidence="1">
    <location>
        <begin position="43"/>
        <end position="59"/>
    </location>
</feature>
<evidence type="ECO:0000313" key="3">
    <source>
        <dbReference type="Proteomes" id="UP000823388"/>
    </source>
</evidence>
<dbReference type="AlphaFoldDB" id="A0A8T0MSS9"/>
<keyword evidence="3" id="KW-1185">Reference proteome</keyword>
<gene>
    <name evidence="2" type="ORF">PVAP13_9NG494300</name>
</gene>
<comment type="caution">
    <text evidence="2">The sequence shown here is derived from an EMBL/GenBank/DDBJ whole genome shotgun (WGS) entry which is preliminary data.</text>
</comment>
<evidence type="ECO:0000313" key="2">
    <source>
        <dbReference type="EMBL" id="KAG2539778.1"/>
    </source>
</evidence>
<reference evidence="2 3" key="1">
    <citation type="submission" date="2020-05" db="EMBL/GenBank/DDBJ databases">
        <title>WGS assembly of Panicum virgatum.</title>
        <authorList>
            <person name="Lovell J.T."/>
            <person name="Jenkins J."/>
            <person name="Shu S."/>
            <person name="Juenger T.E."/>
            <person name="Schmutz J."/>
        </authorList>
    </citation>
    <scope>NUCLEOTIDE SEQUENCE [LARGE SCALE GENOMIC DNA]</scope>
    <source>
        <strain evidence="3">cv. AP13</strain>
    </source>
</reference>
<proteinExistence type="predicted"/>
<protein>
    <submittedName>
        <fullName evidence="2">Uncharacterized protein</fullName>
    </submittedName>
</protein>
<organism evidence="2 3">
    <name type="scientific">Panicum virgatum</name>
    <name type="common">Blackwell switchgrass</name>
    <dbReference type="NCBI Taxonomy" id="38727"/>
    <lineage>
        <taxon>Eukaryota</taxon>
        <taxon>Viridiplantae</taxon>
        <taxon>Streptophyta</taxon>
        <taxon>Embryophyta</taxon>
        <taxon>Tracheophyta</taxon>
        <taxon>Spermatophyta</taxon>
        <taxon>Magnoliopsida</taxon>
        <taxon>Liliopsida</taxon>
        <taxon>Poales</taxon>
        <taxon>Poaceae</taxon>
        <taxon>PACMAD clade</taxon>
        <taxon>Panicoideae</taxon>
        <taxon>Panicodae</taxon>
        <taxon>Paniceae</taxon>
        <taxon>Panicinae</taxon>
        <taxon>Panicum</taxon>
        <taxon>Panicum sect. Hiantes</taxon>
    </lineage>
</organism>
<accession>A0A8T0MSS9</accession>
<name>A0A8T0MSS9_PANVG</name>
<dbReference type="EMBL" id="CM029054">
    <property type="protein sequence ID" value="KAG2539778.1"/>
    <property type="molecule type" value="Genomic_DNA"/>
</dbReference>